<comment type="caution">
    <text evidence="2">The sequence shown here is derived from an EMBL/GenBank/DDBJ whole genome shotgun (WGS) entry which is preliminary data.</text>
</comment>
<reference evidence="3" key="1">
    <citation type="journal article" date="2015" name="Nat. Genet.">
        <title>The genome and transcriptome of the zoonotic hookworm Ancylostoma ceylanicum identify infection-specific gene families.</title>
        <authorList>
            <person name="Schwarz E.M."/>
            <person name="Hu Y."/>
            <person name="Antoshechkin I."/>
            <person name="Miller M.M."/>
            <person name="Sternberg P.W."/>
            <person name="Aroian R.V."/>
        </authorList>
    </citation>
    <scope>NUCLEOTIDE SEQUENCE</scope>
    <source>
        <strain evidence="3">HY135</strain>
    </source>
</reference>
<dbReference type="PANTHER" id="PTHR21301">
    <property type="entry name" value="REVERSE TRANSCRIPTASE"/>
    <property type="match status" value="1"/>
</dbReference>
<accession>A0A016WBM0</accession>
<evidence type="ECO:0000313" key="2">
    <source>
        <dbReference type="EMBL" id="EYC36682.1"/>
    </source>
</evidence>
<dbReference type="PANTHER" id="PTHR21301:SF10">
    <property type="entry name" value="REVERSE TRANSCRIPTASE DOMAIN-CONTAINING PROTEIN"/>
    <property type="match status" value="1"/>
</dbReference>
<protein>
    <recommendedName>
        <fullName evidence="1">Helix-turn-helix domain-containing protein</fullName>
    </recommendedName>
</protein>
<evidence type="ECO:0000259" key="1">
    <source>
        <dbReference type="Pfam" id="PF26215"/>
    </source>
</evidence>
<gene>
    <name evidence="2" type="primary">Acey_s0867.g2770</name>
    <name evidence="2" type="ORF">Y032_0867g2770</name>
</gene>
<sequence length="133" mass="15372">MGQRLAPVLAICFMSRIEKPVISRCPLMYCRYTDDCCIVTSRQSEMDECFRILNQQSQYIKLTREIPRDGWLAYLNTKLMLSNGVVRVEWYRKENSKNIIVHAASAHPTAVKRAVIRNMLKTATEVCSGEIER</sequence>
<dbReference type="OrthoDB" id="5988153at2759"/>
<proteinExistence type="predicted"/>
<keyword evidence="3" id="KW-1185">Reference proteome</keyword>
<evidence type="ECO:0000313" key="3">
    <source>
        <dbReference type="Proteomes" id="UP000024635"/>
    </source>
</evidence>
<feature type="domain" description="Helix-turn-helix" evidence="1">
    <location>
        <begin position="99"/>
        <end position="130"/>
    </location>
</feature>
<dbReference type="InterPro" id="IPR058912">
    <property type="entry name" value="HTH_animal"/>
</dbReference>
<dbReference type="Pfam" id="PF26215">
    <property type="entry name" value="HTH_animal"/>
    <property type="match status" value="1"/>
</dbReference>
<organism evidence="2 3">
    <name type="scientific">Ancylostoma ceylanicum</name>
    <dbReference type="NCBI Taxonomy" id="53326"/>
    <lineage>
        <taxon>Eukaryota</taxon>
        <taxon>Metazoa</taxon>
        <taxon>Ecdysozoa</taxon>
        <taxon>Nematoda</taxon>
        <taxon>Chromadorea</taxon>
        <taxon>Rhabditida</taxon>
        <taxon>Rhabditina</taxon>
        <taxon>Rhabditomorpha</taxon>
        <taxon>Strongyloidea</taxon>
        <taxon>Ancylostomatidae</taxon>
        <taxon>Ancylostomatinae</taxon>
        <taxon>Ancylostoma</taxon>
    </lineage>
</organism>
<dbReference type="AlphaFoldDB" id="A0A016WBM0"/>
<name>A0A016WBM0_9BILA</name>
<dbReference type="EMBL" id="JARK01000467">
    <property type="protein sequence ID" value="EYC36682.1"/>
    <property type="molecule type" value="Genomic_DNA"/>
</dbReference>
<dbReference type="Proteomes" id="UP000024635">
    <property type="component" value="Unassembled WGS sequence"/>
</dbReference>